<name>A0A224Y6X2_9HEMI</name>
<keyword evidence="1" id="KW-0472">Membrane</keyword>
<keyword evidence="1" id="KW-1133">Transmembrane helix</keyword>
<feature type="transmembrane region" description="Helical" evidence="1">
    <location>
        <begin position="6"/>
        <end position="24"/>
    </location>
</feature>
<feature type="transmembrane region" description="Helical" evidence="1">
    <location>
        <begin position="36"/>
        <end position="55"/>
    </location>
</feature>
<sequence>MPAVIKVVFVFTLFVVFYRFTRSLLRQLTNHYKSHVGFDCFFFLPLVFLHNWIVIFNETQWIGYTEK</sequence>
<dbReference type="AlphaFoldDB" id="A0A224Y6X2"/>
<evidence type="ECO:0000313" key="2">
    <source>
        <dbReference type="EMBL" id="JAW16341.1"/>
    </source>
</evidence>
<organism evidence="2">
    <name type="scientific">Panstrongylus lignarius</name>
    <dbReference type="NCBI Taxonomy" id="156445"/>
    <lineage>
        <taxon>Eukaryota</taxon>
        <taxon>Metazoa</taxon>
        <taxon>Ecdysozoa</taxon>
        <taxon>Arthropoda</taxon>
        <taxon>Hexapoda</taxon>
        <taxon>Insecta</taxon>
        <taxon>Pterygota</taxon>
        <taxon>Neoptera</taxon>
        <taxon>Paraneoptera</taxon>
        <taxon>Hemiptera</taxon>
        <taxon>Heteroptera</taxon>
        <taxon>Panheteroptera</taxon>
        <taxon>Cimicomorpha</taxon>
        <taxon>Reduviidae</taxon>
        <taxon>Triatominae</taxon>
        <taxon>Panstrongylus</taxon>
    </lineage>
</organism>
<accession>A0A224Y6X2</accession>
<dbReference type="EMBL" id="GFTR01000085">
    <property type="protein sequence ID" value="JAW16341.1"/>
    <property type="molecule type" value="Transcribed_RNA"/>
</dbReference>
<proteinExistence type="predicted"/>
<keyword evidence="1" id="KW-0812">Transmembrane</keyword>
<reference evidence="2" key="1">
    <citation type="journal article" date="2018" name="PLoS Negl. Trop. Dis.">
        <title>An insight into the salivary gland and fat body transcriptome of Panstrongylus lignarius (Hemiptera: Heteroptera), the main vector of Chagas disease in Peru.</title>
        <authorList>
            <person name="Nevoa J.C."/>
            <person name="Mendes M.T."/>
            <person name="da Silva M.V."/>
            <person name="Soares S.C."/>
            <person name="Oliveira C.J.F."/>
            <person name="Ribeiro J.M.C."/>
        </authorList>
    </citation>
    <scope>NUCLEOTIDE SEQUENCE</scope>
</reference>
<protein>
    <submittedName>
        <fullName evidence="2">Uncharacterized protein</fullName>
    </submittedName>
</protein>
<evidence type="ECO:0000256" key="1">
    <source>
        <dbReference type="SAM" id="Phobius"/>
    </source>
</evidence>